<dbReference type="EMBL" id="JH971386">
    <property type="protein sequence ID" value="EKM82726.1"/>
    <property type="molecule type" value="Genomic_DNA"/>
</dbReference>
<proteinExistence type="predicted"/>
<dbReference type="SUPFAM" id="SSF47923">
    <property type="entry name" value="Ypt/Rab-GAP domain of gyp1p"/>
    <property type="match status" value="2"/>
</dbReference>
<reference evidence="5" key="1">
    <citation type="journal article" date="2012" name="Proc. Natl. Acad. Sci. U.S.A.">
        <title>Genome sequence of the button mushroom Agaricus bisporus reveals mechanisms governing adaptation to a humic-rich ecological niche.</title>
        <authorList>
            <person name="Morin E."/>
            <person name="Kohler A."/>
            <person name="Baker A.R."/>
            <person name="Foulongne-Oriol M."/>
            <person name="Lombard V."/>
            <person name="Nagy L.G."/>
            <person name="Ohm R.A."/>
            <person name="Patyshakuliyeva A."/>
            <person name="Brun A."/>
            <person name="Aerts A.L."/>
            <person name="Bailey A.M."/>
            <person name="Billette C."/>
            <person name="Coutinho P.M."/>
            <person name="Deakin G."/>
            <person name="Doddapaneni H."/>
            <person name="Floudas D."/>
            <person name="Grimwood J."/>
            <person name="Hilden K."/>
            <person name="Kuees U."/>
            <person name="LaButti K.M."/>
            <person name="Lapidus A."/>
            <person name="Lindquist E.A."/>
            <person name="Lucas S.M."/>
            <person name="Murat C."/>
            <person name="Riley R.W."/>
            <person name="Salamov A.A."/>
            <person name="Schmutz J."/>
            <person name="Subramanian V."/>
            <person name="Woesten H.A.B."/>
            <person name="Xu J."/>
            <person name="Eastwood D.C."/>
            <person name="Foster G.D."/>
            <person name="Sonnenberg A.S."/>
            <person name="Cullen D."/>
            <person name="de Vries R.P."/>
            <person name="Lundell T."/>
            <person name="Hibbett D.S."/>
            <person name="Henrissat B."/>
            <person name="Burton K.S."/>
            <person name="Kerrigan R.W."/>
            <person name="Challen M.P."/>
            <person name="Grigoriev I.V."/>
            <person name="Martin F."/>
        </authorList>
    </citation>
    <scope>NUCLEOTIDE SEQUENCE [LARGE SCALE GENOMIC DNA]</scope>
    <source>
        <strain evidence="5">JB137-S8 / ATCC MYA-4627 / FGSC 10392</strain>
    </source>
</reference>
<gene>
    <name evidence="4" type="ORF">AGABI1DRAFT_53137</name>
</gene>
<dbReference type="OMA" id="LHDENPW"/>
<dbReference type="Pfam" id="PF00566">
    <property type="entry name" value="RabGAP-TBC"/>
    <property type="match status" value="2"/>
</dbReference>
<dbReference type="OrthoDB" id="27140at2759"/>
<evidence type="ECO:0000256" key="1">
    <source>
        <dbReference type="ARBA" id="ARBA00022468"/>
    </source>
</evidence>
<feature type="region of interest" description="Disordered" evidence="2">
    <location>
        <begin position="551"/>
        <end position="661"/>
    </location>
</feature>
<dbReference type="eggNOG" id="KOG1091">
    <property type="taxonomic scope" value="Eukaryota"/>
</dbReference>
<evidence type="ECO:0000313" key="4">
    <source>
        <dbReference type="EMBL" id="EKM82726.1"/>
    </source>
</evidence>
<feature type="region of interest" description="Disordered" evidence="2">
    <location>
        <begin position="446"/>
        <end position="466"/>
    </location>
</feature>
<dbReference type="SMART" id="SM00164">
    <property type="entry name" value="TBC"/>
    <property type="match status" value="1"/>
</dbReference>
<dbReference type="KEGG" id="abp:AGABI1DRAFT53137"/>
<dbReference type="HOGENOM" id="CLU_017119_1_0_1"/>
<dbReference type="InterPro" id="IPR035969">
    <property type="entry name" value="Rab-GAP_TBC_sf"/>
</dbReference>
<feature type="compositionally biased region" description="Low complexity" evidence="2">
    <location>
        <begin position="614"/>
        <end position="628"/>
    </location>
</feature>
<accession>K5X4G7</accession>
<dbReference type="Proteomes" id="UP000008493">
    <property type="component" value="Unassembled WGS sequence"/>
</dbReference>
<dbReference type="PROSITE" id="PS50086">
    <property type="entry name" value="TBC_RABGAP"/>
    <property type="match status" value="1"/>
</dbReference>
<dbReference type="PANTHER" id="PTHR22957">
    <property type="entry name" value="TBC1 DOMAIN FAMILY MEMBER GTPASE-ACTIVATING PROTEIN"/>
    <property type="match status" value="1"/>
</dbReference>
<feature type="region of interest" description="Disordered" evidence="2">
    <location>
        <begin position="174"/>
        <end position="194"/>
    </location>
</feature>
<dbReference type="Gene3D" id="1.10.472.80">
    <property type="entry name" value="Ypt/Rab-GAP domain of gyp1p, domain 3"/>
    <property type="match status" value="1"/>
</dbReference>
<evidence type="ECO:0000256" key="2">
    <source>
        <dbReference type="SAM" id="MobiDB-lite"/>
    </source>
</evidence>
<evidence type="ECO:0000259" key="3">
    <source>
        <dbReference type="PROSITE" id="PS50086"/>
    </source>
</evidence>
<sequence>MRRTREAYKSLLMEKMKAPDGSYDTDVVLPDTTIPGTSSPIILQSEFSRNANRSNPWNAWFASVDLRKTILQDVERTFPDIKYFRRPEVQLQLTNILYLYSVQHPSIGYRQGMHELLAPLYHAVAHDAIIEEQGVNNIADATLKELCSSTWVAADAWALFEVIMRGVSRWYEWQEPRSDSPPRTSTSVPKDSPLNAHVRLDVGEGGMRPYITPIVQACNTIQGTMLRATDPQLFKSIQATGLEPQIYGIRWLRLLFTRELSMPDALRLWDGLFACDPTFDLAQWVCVAMLIRIRNDLIPADYSGQLTLLLRYPTPPNVHDMPHAVLLLRQALALQMAPNTSTGATIVLENRTILDIPVEVPASVPSPTRPRRGHPNQQLMGPAPGQGPGHARLSSSSSVNLETFARGLMERGESLGINKTLMNAVTELKRNIPDLAASLVRPAHQSEVSLPLENERPPQERPPWEPKTRFEMERDIVRLRARDKQIGDSLGWIVDVLLQDEEGTRDEERLKKEKREAIESLAYIRDVLISDGKALEDDRLFGEEEVSRRKAKAHRQEEWVPAGPKAVSLPAPLPVVDTRPKVTGHRSRMEGGTWMSQSDTKSGGPTLAPWNYTRSSFSESPALPSSSLPRPPPPTSTRLRRVGERKGDEDPLGVTGVDSKY</sequence>
<dbReference type="STRING" id="597362.K5X4G7"/>
<keyword evidence="5" id="KW-1185">Reference proteome</keyword>
<dbReference type="FunFam" id="1.10.8.270:FF:000011">
    <property type="entry name" value="TBC1 domain family member 5"/>
    <property type="match status" value="1"/>
</dbReference>
<name>K5X4G7_AGABU</name>
<dbReference type="RefSeq" id="XP_007326151.1">
    <property type="nucleotide sequence ID" value="XM_007326089.1"/>
</dbReference>
<dbReference type="PANTHER" id="PTHR22957:SF337">
    <property type="entry name" value="TBC1 DOMAIN FAMILY MEMBER 5"/>
    <property type="match status" value="1"/>
</dbReference>
<dbReference type="InParanoid" id="K5X4G7"/>
<protein>
    <recommendedName>
        <fullName evidence="3">Rab-GAP TBC domain-containing protein</fullName>
    </recommendedName>
</protein>
<dbReference type="GeneID" id="18830027"/>
<feature type="compositionally biased region" description="Polar residues" evidence="2">
    <location>
        <begin position="594"/>
        <end position="603"/>
    </location>
</feature>
<organism evidence="4 5">
    <name type="scientific">Agaricus bisporus var. burnettii (strain JB137-S8 / ATCC MYA-4627 / FGSC 10392)</name>
    <name type="common">White button mushroom</name>
    <dbReference type="NCBI Taxonomy" id="597362"/>
    <lineage>
        <taxon>Eukaryota</taxon>
        <taxon>Fungi</taxon>
        <taxon>Dikarya</taxon>
        <taxon>Basidiomycota</taxon>
        <taxon>Agaricomycotina</taxon>
        <taxon>Agaricomycetes</taxon>
        <taxon>Agaricomycetidae</taxon>
        <taxon>Agaricales</taxon>
        <taxon>Agaricineae</taxon>
        <taxon>Agaricaceae</taxon>
        <taxon>Agaricus</taxon>
    </lineage>
</organism>
<dbReference type="FunFam" id="1.10.472.80:FF:000038">
    <property type="entry name" value="TBC1 domain family member 5"/>
    <property type="match status" value="1"/>
</dbReference>
<dbReference type="GO" id="GO:0005737">
    <property type="term" value="C:cytoplasm"/>
    <property type="evidence" value="ECO:0007669"/>
    <property type="project" value="UniProtKB-ARBA"/>
</dbReference>
<feature type="compositionally biased region" description="Basic and acidic residues" evidence="2">
    <location>
        <begin position="453"/>
        <end position="466"/>
    </location>
</feature>
<dbReference type="InterPro" id="IPR000195">
    <property type="entry name" value="Rab-GAP-TBC_dom"/>
</dbReference>
<dbReference type="GO" id="GO:0005096">
    <property type="term" value="F:GTPase activator activity"/>
    <property type="evidence" value="ECO:0007669"/>
    <property type="project" value="UniProtKB-KW"/>
</dbReference>
<dbReference type="Gene3D" id="1.10.8.270">
    <property type="entry name" value="putative rabgap domain of human tbc1 domain family member 14 like domains"/>
    <property type="match status" value="1"/>
</dbReference>
<dbReference type="AlphaFoldDB" id="K5X4G7"/>
<feature type="region of interest" description="Disordered" evidence="2">
    <location>
        <begin position="361"/>
        <end position="398"/>
    </location>
</feature>
<feature type="domain" description="Rab-GAP TBC" evidence="3">
    <location>
        <begin position="47"/>
        <end position="276"/>
    </location>
</feature>
<keyword evidence="1" id="KW-0343">GTPase activation</keyword>
<evidence type="ECO:0000313" key="5">
    <source>
        <dbReference type="Proteomes" id="UP000008493"/>
    </source>
</evidence>